<evidence type="ECO:0000259" key="1">
    <source>
        <dbReference type="Pfam" id="PF01266"/>
    </source>
</evidence>
<dbReference type="EMBL" id="LN891033">
    <property type="protein sequence ID" value="CUS11023.1"/>
    <property type="molecule type" value="Genomic_DNA"/>
</dbReference>
<reference evidence="2" key="1">
    <citation type="submission" date="2015-10" db="EMBL/GenBank/DDBJ databases">
        <authorList>
            <person name="Regsiter A."/>
            <person name="william w."/>
        </authorList>
    </citation>
    <scope>NUCLEOTIDE SEQUENCE</scope>
    <source>
        <strain evidence="2">Montdore</strain>
    </source>
</reference>
<dbReference type="SUPFAM" id="SSF51905">
    <property type="entry name" value="FAD/NAD(P)-binding domain"/>
    <property type="match status" value="1"/>
</dbReference>
<dbReference type="Gene3D" id="3.30.9.10">
    <property type="entry name" value="D-Amino Acid Oxidase, subunit A, domain 2"/>
    <property type="match status" value="1"/>
</dbReference>
<name>A0A292PX00_9PEZI</name>
<sequence length="477" mass="51347">MAPTVSPLTKLLLPNFDSHLRSLANTLSTTPGQPVSNPTSSFWLSDPPPVFTHQSPTIPASADVVIIGSGITGTAAARTLLSSSPDLRVAMLDAREACSGATGRNGGHIKPNPWEVFPGLAAALGKEKARKVTEFRMGVLDKMIAIADEEGVTAECQIRKVEAVDVYFDTESWVTSRSCLDVYLEEFPEETGKWRTYEGEEARQKFSTPHVKGIITGPAGALWPARLIHPILARLLSAHPTFTLDTCTPVTSITPPDSTTSSYVVRTPRGEIKATHILHATNGYTANLLPGLTGALLPIRGTMTAQSPPPERHFHAHRSWQFSWEQGYDYLTTLPDRTVMFGGGLRQALRTEIGTVDDSVVELCTTIHLSGVLPAIGLDTRVQKIWTGIMGFSGDVLPWVGEVPPEISGRQQGVGKEWVAAGYTGDGMCAAWGAAEEVVARILGLEGGMGVIKEMDVTVERVENAKRLEGLVGVFFG</sequence>
<dbReference type="Proteomes" id="UP001412239">
    <property type="component" value="Unassembled WGS sequence"/>
</dbReference>
<dbReference type="Gene3D" id="3.50.50.60">
    <property type="entry name" value="FAD/NAD(P)-binding domain"/>
    <property type="match status" value="1"/>
</dbReference>
<feature type="domain" description="FAD dependent oxidoreductase" evidence="1">
    <location>
        <begin position="63"/>
        <end position="440"/>
    </location>
</feature>
<dbReference type="AlphaFoldDB" id="A0A292PX00"/>
<dbReference type="Pfam" id="PF01266">
    <property type="entry name" value="DAO"/>
    <property type="match status" value="1"/>
</dbReference>
<dbReference type="InterPro" id="IPR036188">
    <property type="entry name" value="FAD/NAD-bd_sf"/>
</dbReference>
<dbReference type="PANTHER" id="PTHR13847:SF213">
    <property type="entry name" value="DEPENDENT OXIDOREDUCTASE, PUTATIVE-RELATED"/>
    <property type="match status" value="1"/>
</dbReference>
<gene>
    <name evidence="2" type="ORF">GSTUAT00004890001</name>
</gene>
<dbReference type="PANTHER" id="PTHR13847">
    <property type="entry name" value="SARCOSINE DEHYDROGENASE-RELATED"/>
    <property type="match status" value="1"/>
</dbReference>
<keyword evidence="3" id="KW-1185">Reference proteome</keyword>
<dbReference type="GO" id="GO:0005737">
    <property type="term" value="C:cytoplasm"/>
    <property type="evidence" value="ECO:0007669"/>
    <property type="project" value="TreeGrafter"/>
</dbReference>
<evidence type="ECO:0000313" key="3">
    <source>
        <dbReference type="Proteomes" id="UP001412239"/>
    </source>
</evidence>
<organism evidence="2 3">
    <name type="scientific">Tuber aestivum</name>
    <name type="common">summer truffle</name>
    <dbReference type="NCBI Taxonomy" id="59557"/>
    <lineage>
        <taxon>Eukaryota</taxon>
        <taxon>Fungi</taxon>
        <taxon>Dikarya</taxon>
        <taxon>Ascomycota</taxon>
        <taxon>Pezizomycotina</taxon>
        <taxon>Pezizomycetes</taxon>
        <taxon>Pezizales</taxon>
        <taxon>Tuberaceae</taxon>
        <taxon>Tuber</taxon>
    </lineage>
</organism>
<evidence type="ECO:0000313" key="2">
    <source>
        <dbReference type="EMBL" id="CUS11023.1"/>
    </source>
</evidence>
<proteinExistence type="predicted"/>
<protein>
    <recommendedName>
        <fullName evidence="1">FAD dependent oxidoreductase domain-containing protein</fullName>
    </recommendedName>
</protein>
<accession>A0A292PX00</accession>
<dbReference type="InterPro" id="IPR006076">
    <property type="entry name" value="FAD-dep_OxRdtase"/>
</dbReference>